<dbReference type="HOGENOM" id="CLU_1678970_0_0_1"/>
<keyword evidence="3" id="KW-1185">Reference proteome</keyword>
<feature type="region of interest" description="Disordered" evidence="1">
    <location>
        <begin position="135"/>
        <end position="157"/>
    </location>
</feature>
<proteinExistence type="predicted"/>
<sequence length="157" mass="17863">MKDNSNENLLQTHGGEVVQDEKDADAILVDAKLEDLELIQRRYWSSPYRFRLRMDVDDQEIVARQGLGIPSTAKEGDHMNGTRYYNRPSSVYLTPSTRAAPYHCRSRRGKQPPSRLRGACGVSPTENQLTLEMGESTKISEEEKATGKNSRICRQYE</sequence>
<dbReference type="Proteomes" id="UP000053989">
    <property type="component" value="Unassembled WGS sequence"/>
</dbReference>
<organism evidence="2 3">
    <name type="scientific">Scleroderma citrinum Foug A</name>
    <dbReference type="NCBI Taxonomy" id="1036808"/>
    <lineage>
        <taxon>Eukaryota</taxon>
        <taxon>Fungi</taxon>
        <taxon>Dikarya</taxon>
        <taxon>Basidiomycota</taxon>
        <taxon>Agaricomycotina</taxon>
        <taxon>Agaricomycetes</taxon>
        <taxon>Agaricomycetidae</taxon>
        <taxon>Boletales</taxon>
        <taxon>Sclerodermatineae</taxon>
        <taxon>Sclerodermataceae</taxon>
        <taxon>Scleroderma</taxon>
    </lineage>
</organism>
<reference evidence="2 3" key="1">
    <citation type="submission" date="2014-04" db="EMBL/GenBank/DDBJ databases">
        <authorList>
            <consortium name="DOE Joint Genome Institute"/>
            <person name="Kuo A."/>
            <person name="Kohler A."/>
            <person name="Nagy L.G."/>
            <person name="Floudas D."/>
            <person name="Copeland A."/>
            <person name="Barry K.W."/>
            <person name="Cichocki N."/>
            <person name="Veneault-Fourrey C."/>
            <person name="LaButti K."/>
            <person name="Lindquist E.A."/>
            <person name="Lipzen A."/>
            <person name="Lundell T."/>
            <person name="Morin E."/>
            <person name="Murat C."/>
            <person name="Sun H."/>
            <person name="Tunlid A."/>
            <person name="Henrissat B."/>
            <person name="Grigoriev I.V."/>
            <person name="Hibbett D.S."/>
            <person name="Martin F."/>
            <person name="Nordberg H.P."/>
            <person name="Cantor M.N."/>
            <person name="Hua S.X."/>
        </authorList>
    </citation>
    <scope>NUCLEOTIDE SEQUENCE [LARGE SCALE GENOMIC DNA]</scope>
    <source>
        <strain evidence="2 3">Foug A</strain>
    </source>
</reference>
<accession>A0A0C2YTP8</accession>
<reference evidence="3" key="2">
    <citation type="submission" date="2015-01" db="EMBL/GenBank/DDBJ databases">
        <title>Evolutionary Origins and Diversification of the Mycorrhizal Mutualists.</title>
        <authorList>
            <consortium name="DOE Joint Genome Institute"/>
            <consortium name="Mycorrhizal Genomics Consortium"/>
            <person name="Kohler A."/>
            <person name="Kuo A."/>
            <person name="Nagy L.G."/>
            <person name="Floudas D."/>
            <person name="Copeland A."/>
            <person name="Barry K.W."/>
            <person name="Cichocki N."/>
            <person name="Veneault-Fourrey C."/>
            <person name="LaButti K."/>
            <person name="Lindquist E.A."/>
            <person name="Lipzen A."/>
            <person name="Lundell T."/>
            <person name="Morin E."/>
            <person name="Murat C."/>
            <person name="Riley R."/>
            <person name="Ohm R."/>
            <person name="Sun H."/>
            <person name="Tunlid A."/>
            <person name="Henrissat B."/>
            <person name="Grigoriev I.V."/>
            <person name="Hibbett D.S."/>
            <person name="Martin F."/>
        </authorList>
    </citation>
    <scope>NUCLEOTIDE SEQUENCE [LARGE SCALE GENOMIC DNA]</scope>
    <source>
        <strain evidence="3">Foug A</strain>
    </source>
</reference>
<evidence type="ECO:0000313" key="2">
    <source>
        <dbReference type="EMBL" id="KIM53038.1"/>
    </source>
</evidence>
<evidence type="ECO:0000256" key="1">
    <source>
        <dbReference type="SAM" id="MobiDB-lite"/>
    </source>
</evidence>
<protein>
    <submittedName>
        <fullName evidence="2">Uncharacterized protein</fullName>
    </submittedName>
</protein>
<dbReference type="InParanoid" id="A0A0C2YTP8"/>
<gene>
    <name evidence="2" type="ORF">SCLCIDRAFT_11710</name>
</gene>
<dbReference type="AlphaFoldDB" id="A0A0C2YTP8"/>
<feature type="region of interest" description="Disordered" evidence="1">
    <location>
        <begin position="68"/>
        <end position="122"/>
    </location>
</feature>
<dbReference type="EMBL" id="KN822192">
    <property type="protein sequence ID" value="KIM53038.1"/>
    <property type="molecule type" value="Genomic_DNA"/>
</dbReference>
<evidence type="ECO:0000313" key="3">
    <source>
        <dbReference type="Proteomes" id="UP000053989"/>
    </source>
</evidence>
<feature type="compositionally biased region" description="Polar residues" evidence="1">
    <location>
        <begin position="87"/>
        <end position="97"/>
    </location>
</feature>
<name>A0A0C2YTP8_9AGAM</name>